<dbReference type="PANTHER" id="PTHR45638:SF11">
    <property type="entry name" value="CYCLIC NUCLEOTIDE-GATED CATION CHANNEL SUBUNIT A"/>
    <property type="match status" value="1"/>
</dbReference>
<keyword evidence="4" id="KW-1185">Reference proteome</keyword>
<sequence length="165" mass="19067">MNLCRADETMERQSQKSIIEQNLDILRGIPAFHQLDYDILSLFALVADRRKYTQGETIFSRGDLLYTAFIIIQGEVELFLGTQDEKNSLERLGPGNFFGYMALLAEIQFNVGACALCDCELLTLDRDNFRKVMVRYPESCIVIVEKLIQARMKRMDFHMDLLLKT</sequence>
<name>C0QCY4_DESAH</name>
<evidence type="ECO:0000313" key="4">
    <source>
        <dbReference type="Proteomes" id="UP000000442"/>
    </source>
</evidence>
<dbReference type="OrthoDB" id="5420529at2"/>
<keyword evidence="1" id="KW-0407">Ion channel</keyword>
<dbReference type="SUPFAM" id="SSF51206">
    <property type="entry name" value="cAMP-binding domain-like"/>
    <property type="match status" value="1"/>
</dbReference>
<dbReference type="Pfam" id="PF00027">
    <property type="entry name" value="cNMP_binding"/>
    <property type="match status" value="1"/>
</dbReference>
<feature type="domain" description="Cyclic nucleotide-binding" evidence="2">
    <location>
        <begin position="31"/>
        <end position="133"/>
    </location>
</feature>
<dbReference type="GO" id="GO:0005221">
    <property type="term" value="F:intracellularly cyclic nucleotide-activated monoatomic cation channel activity"/>
    <property type="evidence" value="ECO:0007669"/>
    <property type="project" value="InterPro"/>
</dbReference>
<dbReference type="PANTHER" id="PTHR45638">
    <property type="entry name" value="CYCLIC NUCLEOTIDE-GATED CATION CHANNEL SUBUNIT A"/>
    <property type="match status" value="1"/>
</dbReference>
<evidence type="ECO:0000256" key="1">
    <source>
        <dbReference type="ARBA" id="ARBA00023286"/>
    </source>
</evidence>
<dbReference type="Gene3D" id="2.60.120.10">
    <property type="entry name" value="Jelly Rolls"/>
    <property type="match status" value="1"/>
</dbReference>
<evidence type="ECO:0000313" key="3">
    <source>
        <dbReference type="EMBL" id="ACN17216.1"/>
    </source>
</evidence>
<dbReference type="RefSeq" id="WP_015905949.1">
    <property type="nucleotide sequence ID" value="NC_012108.1"/>
</dbReference>
<dbReference type="SMART" id="SM00100">
    <property type="entry name" value="cNMP"/>
    <property type="match status" value="1"/>
</dbReference>
<dbReference type="eggNOG" id="COG0664">
    <property type="taxonomic scope" value="Bacteria"/>
</dbReference>
<accession>C0QCY4</accession>
<dbReference type="AlphaFoldDB" id="C0QCY4"/>
<keyword evidence="1" id="KW-0813">Transport</keyword>
<protein>
    <submittedName>
        <fullName evidence="3">Cyclic nucleotide-binding domain (cNMP-BD) protein</fullName>
    </submittedName>
</protein>
<dbReference type="InterPro" id="IPR050866">
    <property type="entry name" value="CNG_cation_channel"/>
</dbReference>
<evidence type="ECO:0000259" key="2">
    <source>
        <dbReference type="PROSITE" id="PS50042"/>
    </source>
</evidence>
<proteinExistence type="predicted"/>
<dbReference type="Proteomes" id="UP000000442">
    <property type="component" value="Chromosome"/>
</dbReference>
<dbReference type="InterPro" id="IPR014710">
    <property type="entry name" value="RmlC-like_jellyroll"/>
</dbReference>
<organism evidence="3 4">
    <name type="scientific">Desulforapulum autotrophicum (strain ATCC 43914 / DSM 3382 / VKM B-1955 / HRM2)</name>
    <name type="common">Desulfobacterium autotrophicum</name>
    <dbReference type="NCBI Taxonomy" id="177437"/>
    <lineage>
        <taxon>Bacteria</taxon>
        <taxon>Pseudomonadati</taxon>
        <taxon>Thermodesulfobacteriota</taxon>
        <taxon>Desulfobacteria</taxon>
        <taxon>Desulfobacterales</taxon>
        <taxon>Desulfobacteraceae</taxon>
        <taxon>Desulforapulum</taxon>
    </lineage>
</organism>
<dbReference type="CDD" id="cd00038">
    <property type="entry name" value="CAP_ED"/>
    <property type="match status" value="1"/>
</dbReference>
<dbReference type="InterPro" id="IPR000595">
    <property type="entry name" value="cNMP-bd_dom"/>
</dbReference>
<dbReference type="STRING" id="177437.HRM2_41600"/>
<dbReference type="KEGG" id="dat:HRM2_41600"/>
<dbReference type="EMBL" id="CP001087">
    <property type="protein sequence ID" value="ACN17216.1"/>
    <property type="molecule type" value="Genomic_DNA"/>
</dbReference>
<gene>
    <name evidence="3" type="ordered locus">HRM2_41600</name>
</gene>
<dbReference type="PROSITE" id="PS50042">
    <property type="entry name" value="CNMP_BINDING_3"/>
    <property type="match status" value="1"/>
</dbReference>
<keyword evidence="1" id="KW-0406">Ion transport</keyword>
<dbReference type="HOGENOM" id="CLU_075053_16_3_7"/>
<dbReference type="InterPro" id="IPR018490">
    <property type="entry name" value="cNMP-bd_dom_sf"/>
</dbReference>
<keyword evidence="1" id="KW-1071">Ligand-gated ion channel</keyword>
<dbReference type="GO" id="GO:0044877">
    <property type="term" value="F:protein-containing complex binding"/>
    <property type="evidence" value="ECO:0007669"/>
    <property type="project" value="TreeGrafter"/>
</dbReference>
<reference evidence="3 4" key="1">
    <citation type="journal article" date="2009" name="Environ. Microbiol.">
        <title>Genome sequence of Desulfobacterium autotrophicum HRM2, a marine sulfate reducer oxidizing organic carbon completely to carbon dioxide.</title>
        <authorList>
            <person name="Strittmatter A.W."/>
            <person name="Liesegang H."/>
            <person name="Rabus R."/>
            <person name="Decker I."/>
            <person name="Amann J."/>
            <person name="Andres S."/>
            <person name="Henne A."/>
            <person name="Fricke W.F."/>
            <person name="Martinez-Arias R."/>
            <person name="Bartels D."/>
            <person name="Goesmann A."/>
            <person name="Krause L."/>
            <person name="Puehler A."/>
            <person name="Klenk H.P."/>
            <person name="Richter M."/>
            <person name="Schuler M."/>
            <person name="Gloeckner F.O."/>
            <person name="Meyerdierks A."/>
            <person name="Gottschalk G."/>
            <person name="Amann R."/>
        </authorList>
    </citation>
    <scope>NUCLEOTIDE SEQUENCE [LARGE SCALE GENOMIC DNA]</scope>
    <source>
        <strain evidence="4">ATCC 43914 / DSM 3382 / HRM2</strain>
    </source>
</reference>